<organism evidence="1 2">
    <name type="scientific">Lysobacter enzymogenes</name>
    <dbReference type="NCBI Taxonomy" id="69"/>
    <lineage>
        <taxon>Bacteria</taxon>
        <taxon>Pseudomonadati</taxon>
        <taxon>Pseudomonadota</taxon>
        <taxon>Gammaproteobacteria</taxon>
        <taxon>Lysobacterales</taxon>
        <taxon>Lysobacteraceae</taxon>
        <taxon>Lysobacter</taxon>
    </lineage>
</organism>
<dbReference type="PATRIC" id="fig|69.6.peg.3930"/>
<accession>A0A0S2DL90</accession>
<protein>
    <submittedName>
        <fullName evidence="1">Uncharacterized protein</fullName>
    </submittedName>
</protein>
<dbReference type="OrthoDB" id="8453398at2"/>
<dbReference type="Pfam" id="PF13650">
    <property type="entry name" value="Asp_protease_2"/>
    <property type="match status" value="1"/>
</dbReference>
<dbReference type="AlphaFoldDB" id="A0A0S2DL90"/>
<sequence>MTELLTSVVLLGIAALSAGAEAAPKRQEIPLYLSATRALVMVRIGSHPPFPAVFDTGTNGNLVDLGLARSLGLPNTGPSPSVDGSTGKPVPGHDTFIKDARLGGVAIADARATALAYDQPDEIGIFGPNSFPEHFVEMDGPGSRLVLTPRSDDNAPAGTALPYQADRLPAVVLDFGALRLPAKLDSGNDSALILPMRYKDQVALQAEPVRIGYAISAAGRQPIFSARLQGSLCVGPLRLEHPEVRFMEGGTANIGLGILRRLRVVYDDTGKRAWILPNPASPSDAPGAACPDSGGGGREPGSDAARE</sequence>
<dbReference type="InterPro" id="IPR021109">
    <property type="entry name" value="Peptidase_aspartic_dom_sf"/>
</dbReference>
<dbReference type="EMBL" id="CP013140">
    <property type="protein sequence ID" value="ALN59335.1"/>
    <property type="molecule type" value="Genomic_DNA"/>
</dbReference>
<proteinExistence type="predicted"/>
<gene>
    <name evidence="1" type="ORF">GLE_3993</name>
</gene>
<dbReference type="STRING" id="69.GLE_3993"/>
<name>A0A0S2DL90_LYSEN</name>
<evidence type="ECO:0000313" key="1">
    <source>
        <dbReference type="EMBL" id="ALN59335.1"/>
    </source>
</evidence>
<dbReference type="Proteomes" id="UP000061569">
    <property type="component" value="Chromosome"/>
</dbReference>
<reference evidence="1 2" key="1">
    <citation type="submission" date="2015-11" db="EMBL/GenBank/DDBJ databases">
        <title>Genome sequences of Lysobacter enzymogenes strain C3 and Lysobacter antibioticus ATCC 29479.</title>
        <authorList>
            <person name="Kobayashi D.Y."/>
        </authorList>
    </citation>
    <scope>NUCLEOTIDE SEQUENCE [LARGE SCALE GENOMIC DNA]</scope>
    <source>
        <strain evidence="1 2">C3</strain>
    </source>
</reference>
<dbReference type="KEGG" id="lez:GLE_3993"/>
<evidence type="ECO:0000313" key="2">
    <source>
        <dbReference type="Proteomes" id="UP000061569"/>
    </source>
</evidence>
<dbReference type="Gene3D" id="2.40.70.10">
    <property type="entry name" value="Acid Proteases"/>
    <property type="match status" value="1"/>
</dbReference>